<protein>
    <recommendedName>
        <fullName evidence="4">Cation-independent mannose-6-phosphate receptor</fullName>
    </recommendedName>
</protein>
<accession>A0ABV2AKK3</accession>
<evidence type="ECO:0000313" key="2">
    <source>
        <dbReference type="EMBL" id="MES1920192.1"/>
    </source>
</evidence>
<feature type="chain" id="PRO_5046042982" description="Cation-independent mannose-6-phosphate receptor" evidence="1">
    <location>
        <begin position="24"/>
        <end position="993"/>
    </location>
</feature>
<keyword evidence="3" id="KW-1185">Reference proteome</keyword>
<evidence type="ECO:0000256" key="1">
    <source>
        <dbReference type="SAM" id="SignalP"/>
    </source>
</evidence>
<dbReference type="EMBL" id="JBDODL010000544">
    <property type="protein sequence ID" value="MES1920192.1"/>
    <property type="molecule type" value="Genomic_DNA"/>
</dbReference>
<name>A0ABV2AKK3_9EUKA</name>
<evidence type="ECO:0008006" key="4">
    <source>
        <dbReference type="Google" id="ProtNLM"/>
    </source>
</evidence>
<comment type="caution">
    <text evidence="2">The sequence shown here is derived from an EMBL/GenBank/DDBJ whole genome shotgun (WGS) entry which is preliminary data.</text>
</comment>
<proteinExistence type="predicted"/>
<organism evidence="2 3">
    <name type="scientific">Bonamia ostreae</name>
    <dbReference type="NCBI Taxonomy" id="126728"/>
    <lineage>
        <taxon>Eukaryota</taxon>
        <taxon>Sar</taxon>
        <taxon>Rhizaria</taxon>
        <taxon>Endomyxa</taxon>
        <taxon>Ascetosporea</taxon>
        <taxon>Haplosporida</taxon>
        <taxon>Bonamia</taxon>
    </lineage>
</organism>
<keyword evidence="1" id="KW-0732">Signal</keyword>
<dbReference type="Proteomes" id="UP001439008">
    <property type="component" value="Unassembled WGS sequence"/>
</dbReference>
<reference evidence="2 3" key="1">
    <citation type="journal article" date="2024" name="BMC Biol.">
        <title>Comparative genomics of Ascetosporea gives new insight into the evolutionary basis for animal parasitism in Rhizaria.</title>
        <authorList>
            <person name="Hiltunen Thoren M."/>
            <person name="Onut-Brannstrom I."/>
            <person name="Alfjorden A."/>
            <person name="Peckova H."/>
            <person name="Swords F."/>
            <person name="Hooper C."/>
            <person name="Holzer A.S."/>
            <person name="Bass D."/>
            <person name="Burki F."/>
        </authorList>
    </citation>
    <scope>NUCLEOTIDE SEQUENCE [LARGE SCALE GENOMIC DNA]</scope>
    <source>
        <strain evidence="2">20-A016</strain>
    </source>
</reference>
<evidence type="ECO:0000313" key="3">
    <source>
        <dbReference type="Proteomes" id="UP001439008"/>
    </source>
</evidence>
<feature type="signal peptide" evidence="1">
    <location>
        <begin position="1"/>
        <end position="23"/>
    </location>
</feature>
<sequence>MSFVILSKLWIFCIPLFLPSLLSDCTIKFGSGVQVYTVADKILRDNLDVAYKDDQFLYVCKTPGDYLQDINSNGLSGAFAIVTCDGTTLLYNNEPVRDGVDCGQATQPYCLFSDTPPLTEFVFPYTLGGLNPMTFPYYQIRSAGEGVPFVVRCAGQGSWLTFEATCGTQGWTTNIDPSTECPKAEKGCPLADVTPLFKFPGSEEFYSHQTILFTTCHNPQRTAIELECSEGSYHIRENGELGPQISLLSTALACGMIEELGPSGDCNLDVDASVKALSAPSGVEREPGSALLVGDRLIFLCQANYHILDDVFNDLSKRGYLEVECTANGLESDGRLVKNGLACELSPYHQICLQNELPAKVSLVDTNPLFEVIMLGQIFNATCSGSGAWYTLSVECKGTHWAVFKDAVEITNAVSETCAAAEQSCDAFQYSEMVNFGANPPKKVLDGAEMVADCFEGEGSVNLRCDKTELQIVAVDGSVTPIGFEAVAAVCGLDTATDFQCVLDAGPGVKIYASPSGEDRPPKSHVHRGDRFVYTCETGNHVLENAFDGTDNGQRSSYIEAECTEGGIMSGGNKVLDGVTCALAQYVCLLTALPRELEATLPNENVKTFLDEDQIDAVCSGAGDWYPFRLRCEHGEWKVFLNGFEVEEPLSHLCENVRDSCDLGRLSSIVHLGLNQVPRVMQGEHVTAQCFGNNNVLSFLCHKGAFEIDTSSQTTVPATFEAVSERCGLLLSAGSICILSFGTGVVAYSKPSNEQRSNGTSAHFGDNFIYTCGQEGYVLSDILDDGSILGFARIECLSDGLKTGGRAVQNTTQCQQATGSSFCLARNLPTGANFEAPEDVSTFISGDHFAARCSGMADWLHFEMRCEDGVWEAVRDGEVVTESLEDLCTRARNGCDARKVNFLAVMDDSNVERVLNDVEVTGRCHLSNKNIAFRCVEEDFELTFENFTTVRTYFNAVVEFCGYRSGSKAVTGFYKLDIRSKFYFFKHISKYFF</sequence>
<gene>
    <name evidence="2" type="ORF">MHBO_001889</name>
</gene>